<keyword evidence="1" id="KW-1133">Transmembrane helix</keyword>
<gene>
    <name evidence="3" type="ORF">STSP2_03464</name>
</gene>
<organism evidence="3 4">
    <name type="scientific">Anaerohalosphaera lusitana</name>
    <dbReference type="NCBI Taxonomy" id="1936003"/>
    <lineage>
        <taxon>Bacteria</taxon>
        <taxon>Pseudomonadati</taxon>
        <taxon>Planctomycetota</taxon>
        <taxon>Phycisphaerae</taxon>
        <taxon>Sedimentisphaerales</taxon>
        <taxon>Anaerohalosphaeraceae</taxon>
        <taxon>Anaerohalosphaera</taxon>
    </lineage>
</organism>
<dbReference type="KEGG" id="alus:STSP2_03464"/>
<evidence type="ECO:0000313" key="4">
    <source>
        <dbReference type="Proteomes" id="UP000189674"/>
    </source>
</evidence>
<dbReference type="InterPro" id="IPR025517">
    <property type="entry name" value="DUF4405"/>
</dbReference>
<protein>
    <recommendedName>
        <fullName evidence="2">Flavinylation-associated cytochrome domain-containing protein</fullName>
    </recommendedName>
</protein>
<dbReference type="RefSeq" id="WP_146663859.1">
    <property type="nucleotide sequence ID" value="NZ_CP019791.1"/>
</dbReference>
<reference evidence="4" key="1">
    <citation type="submission" date="2017-02" db="EMBL/GenBank/DDBJ databases">
        <title>Comparative genomics and description of representatives of a novel lineage of planctomycetes thriving in anoxic sediments.</title>
        <authorList>
            <person name="Spring S."/>
            <person name="Bunk B."/>
            <person name="Sproer C."/>
        </authorList>
    </citation>
    <scope>NUCLEOTIDE SEQUENCE [LARGE SCALE GENOMIC DNA]</scope>
    <source>
        <strain evidence="4">ST-NAGAB-D1</strain>
    </source>
</reference>
<proteinExistence type="predicted"/>
<keyword evidence="1" id="KW-0812">Transmembrane</keyword>
<evidence type="ECO:0000259" key="2">
    <source>
        <dbReference type="Pfam" id="PF14358"/>
    </source>
</evidence>
<dbReference type="STRING" id="1936003.STSP2_03464"/>
<keyword evidence="4" id="KW-1185">Reference proteome</keyword>
<evidence type="ECO:0000313" key="3">
    <source>
        <dbReference type="EMBL" id="AQT70258.1"/>
    </source>
</evidence>
<dbReference type="Proteomes" id="UP000189674">
    <property type="component" value="Chromosome"/>
</dbReference>
<feature type="transmembrane region" description="Helical" evidence="1">
    <location>
        <begin position="66"/>
        <end position="89"/>
    </location>
</feature>
<feature type="transmembrane region" description="Helical" evidence="1">
    <location>
        <begin position="12"/>
        <end position="32"/>
    </location>
</feature>
<dbReference type="EMBL" id="CP019791">
    <property type="protein sequence ID" value="AQT70258.1"/>
    <property type="molecule type" value="Genomic_DNA"/>
</dbReference>
<dbReference type="OrthoDB" id="5421399at2"/>
<feature type="domain" description="Flavinylation-associated cytochrome" evidence="2">
    <location>
        <begin position="10"/>
        <end position="86"/>
    </location>
</feature>
<sequence>MKRSSWNFAIDLFAFLVLLALTATGVVIRFVLPPGSGGRGQLQTGGRGREHIQELLGMTRDGWGSIHFYISLLFIVLMLAHLFLHWNWVKGYMKNCFRRDECEDK</sequence>
<dbReference type="Pfam" id="PF14358">
    <property type="entry name" value="DUF4405"/>
    <property type="match status" value="1"/>
</dbReference>
<accession>A0A1U9NRB3</accession>
<name>A0A1U9NRB3_9BACT</name>
<dbReference type="AlphaFoldDB" id="A0A1U9NRB3"/>
<keyword evidence="1" id="KW-0472">Membrane</keyword>
<evidence type="ECO:0000256" key="1">
    <source>
        <dbReference type="SAM" id="Phobius"/>
    </source>
</evidence>